<dbReference type="CDD" id="cd03135">
    <property type="entry name" value="GATase1_DJ-1"/>
    <property type="match status" value="1"/>
</dbReference>
<dbReference type="PANTHER" id="PTHR48094">
    <property type="entry name" value="PROTEIN/NUCLEIC ACID DEGLYCASE DJ-1-RELATED"/>
    <property type="match status" value="1"/>
</dbReference>
<dbReference type="InterPro" id="IPR002818">
    <property type="entry name" value="DJ-1/PfpI"/>
</dbReference>
<dbReference type="PANTHER" id="PTHR48094:SF12">
    <property type="entry name" value="PARKINSON DISEASE PROTEIN 7 HOMOLOG"/>
    <property type="match status" value="1"/>
</dbReference>
<dbReference type="SUPFAM" id="SSF52317">
    <property type="entry name" value="Class I glutamine amidotransferase-like"/>
    <property type="match status" value="1"/>
</dbReference>
<dbReference type="InterPro" id="IPR050325">
    <property type="entry name" value="Prot/Nucl_acid_deglycase"/>
</dbReference>
<evidence type="ECO:0000313" key="3">
    <source>
        <dbReference type="Proteomes" id="UP000009011"/>
    </source>
</evidence>
<reference evidence="2 3" key="1">
    <citation type="journal article" date="2013" name="PLoS ONE">
        <title>Genomic analysis of Melioribacter roseus, facultatively anaerobic organotrophic bacterium representing a novel deep lineage within Bacteriodetes/Chlorobi group.</title>
        <authorList>
            <person name="Kadnikov V.V."/>
            <person name="Mardanov A.V."/>
            <person name="Podosokorskaya O.A."/>
            <person name="Gavrilov S.N."/>
            <person name="Kublanov I.V."/>
            <person name="Beletsky A.V."/>
            <person name="Bonch-Osmolovskaya E.A."/>
            <person name="Ravin N.V."/>
        </authorList>
    </citation>
    <scope>NUCLEOTIDE SEQUENCE [LARGE SCALE GENOMIC DNA]</scope>
    <source>
        <strain evidence="3">JCM 17771 / P3M-2</strain>
    </source>
</reference>
<dbReference type="STRING" id="1191523.MROS_1328"/>
<dbReference type="EMBL" id="CP003557">
    <property type="protein sequence ID" value="AFN74565.1"/>
    <property type="molecule type" value="Genomic_DNA"/>
</dbReference>
<keyword evidence="2" id="KW-0645">Protease</keyword>
<dbReference type="KEGG" id="mro:MROS_1328"/>
<dbReference type="InterPro" id="IPR029062">
    <property type="entry name" value="Class_I_gatase-like"/>
</dbReference>
<dbReference type="GO" id="GO:0005737">
    <property type="term" value="C:cytoplasm"/>
    <property type="evidence" value="ECO:0007669"/>
    <property type="project" value="TreeGrafter"/>
</dbReference>
<dbReference type="GO" id="GO:0006508">
    <property type="term" value="P:proteolysis"/>
    <property type="evidence" value="ECO:0007669"/>
    <property type="project" value="UniProtKB-KW"/>
</dbReference>
<gene>
    <name evidence="2" type="ordered locus">MROS_1328</name>
</gene>
<sequence>MERNFLIPKSLLLFIPQTDFSEEEYLAVTSALKRERINYFIASDATGICVGSSGLKVKNDIQLYNIHPANFEGLILVGGSGARNYKGNQKLIKIVQEFDRLKKPIGAICSAPLILAKAGVLGEFAVCYPSDKPELASFGVKYKDAPVVEDGRIITARDPNAAVEFAESFAGLIKKR</sequence>
<protein>
    <submittedName>
        <fullName evidence="2">Intracellular protease, PfpI family</fullName>
    </submittedName>
</protein>
<evidence type="ECO:0000313" key="2">
    <source>
        <dbReference type="EMBL" id="AFN74565.1"/>
    </source>
</evidence>
<evidence type="ECO:0000259" key="1">
    <source>
        <dbReference type="Pfam" id="PF01965"/>
    </source>
</evidence>
<keyword evidence="2" id="KW-0378">Hydrolase</keyword>
<dbReference type="HOGENOM" id="CLU_000445_44_4_10"/>
<dbReference type="eggNOG" id="COG0693">
    <property type="taxonomic scope" value="Bacteria"/>
</dbReference>
<proteinExistence type="predicted"/>
<dbReference type="RefSeq" id="WP_014856000.1">
    <property type="nucleotide sequence ID" value="NC_018178.1"/>
</dbReference>
<dbReference type="Proteomes" id="UP000009011">
    <property type="component" value="Chromosome"/>
</dbReference>
<dbReference type="Pfam" id="PF01965">
    <property type="entry name" value="DJ-1_PfpI"/>
    <property type="match status" value="1"/>
</dbReference>
<dbReference type="AlphaFoldDB" id="I6Z5X5"/>
<dbReference type="OrthoDB" id="9792284at2"/>
<feature type="domain" description="DJ-1/PfpI" evidence="1">
    <location>
        <begin position="12"/>
        <end position="169"/>
    </location>
</feature>
<dbReference type="GO" id="GO:0008233">
    <property type="term" value="F:peptidase activity"/>
    <property type="evidence" value="ECO:0007669"/>
    <property type="project" value="UniProtKB-KW"/>
</dbReference>
<keyword evidence="3" id="KW-1185">Reference proteome</keyword>
<accession>I6Z5X5</accession>
<dbReference type="Gene3D" id="3.40.50.880">
    <property type="match status" value="1"/>
</dbReference>
<name>I6Z5X5_MELRP</name>
<organism evidence="2 3">
    <name type="scientific">Melioribacter roseus (strain DSM 23840 / JCM 17771 / VKM B-2668 / P3M-2)</name>
    <dbReference type="NCBI Taxonomy" id="1191523"/>
    <lineage>
        <taxon>Bacteria</taxon>
        <taxon>Pseudomonadati</taxon>
        <taxon>Ignavibacteriota</taxon>
        <taxon>Ignavibacteria</taxon>
        <taxon>Ignavibacteriales</taxon>
        <taxon>Melioribacteraceae</taxon>
        <taxon>Melioribacter</taxon>
    </lineage>
</organism>